<evidence type="ECO:0000313" key="1">
    <source>
        <dbReference type="EMBL" id="TFY64993.1"/>
    </source>
</evidence>
<organism evidence="1 2">
    <name type="scientific">Rhodofomes roseus</name>
    <dbReference type="NCBI Taxonomy" id="34475"/>
    <lineage>
        <taxon>Eukaryota</taxon>
        <taxon>Fungi</taxon>
        <taxon>Dikarya</taxon>
        <taxon>Basidiomycota</taxon>
        <taxon>Agaricomycotina</taxon>
        <taxon>Agaricomycetes</taxon>
        <taxon>Polyporales</taxon>
        <taxon>Rhodofomes</taxon>
    </lineage>
</organism>
<evidence type="ECO:0008006" key="3">
    <source>
        <dbReference type="Google" id="ProtNLM"/>
    </source>
</evidence>
<reference evidence="1 2" key="1">
    <citation type="submission" date="2019-01" db="EMBL/GenBank/DDBJ databases">
        <title>Genome sequencing of the rare red list fungi Fomitopsis rosea.</title>
        <authorList>
            <person name="Buettner E."/>
            <person name="Kellner H."/>
        </authorList>
    </citation>
    <scope>NUCLEOTIDE SEQUENCE [LARGE SCALE GENOMIC DNA]</scope>
    <source>
        <strain evidence="1 2">DSM 105464</strain>
    </source>
</reference>
<dbReference type="Proteomes" id="UP000298390">
    <property type="component" value="Unassembled WGS sequence"/>
</dbReference>
<dbReference type="STRING" id="34475.A0A4Y9YT96"/>
<sequence length="197" mass="22085">MVTVELLIVDLRDGVDLQSPAYNRLREAAAKAGLTRQYYGSPIEDTKKLYWVLPFDQGFEPKDLVWPEQEYGNFFKEVQNIATAEPISYFVPFDGFPEELAAAPVTEFAVCTLKGDVEAYKKAQEAAIEELHKAPAVHEARYSVIEVGGKHVSVIFVGWDSMEAHQVWGTNNSEKFQAIASFMESATLVHVPLKMQV</sequence>
<dbReference type="AlphaFoldDB" id="A0A4Y9YT96"/>
<proteinExistence type="predicted"/>
<evidence type="ECO:0000313" key="2">
    <source>
        <dbReference type="Proteomes" id="UP000298390"/>
    </source>
</evidence>
<comment type="caution">
    <text evidence="1">The sequence shown here is derived from an EMBL/GenBank/DDBJ whole genome shotgun (WGS) entry which is preliminary data.</text>
</comment>
<gene>
    <name evidence="1" type="ORF">EVJ58_g2254</name>
</gene>
<dbReference type="EMBL" id="SEKV01000081">
    <property type="protein sequence ID" value="TFY64993.1"/>
    <property type="molecule type" value="Genomic_DNA"/>
</dbReference>
<dbReference type="Gene3D" id="3.30.70.100">
    <property type="match status" value="1"/>
</dbReference>
<name>A0A4Y9YT96_9APHY</name>
<protein>
    <recommendedName>
        <fullName evidence="3">ABM domain-containing protein</fullName>
    </recommendedName>
</protein>
<accession>A0A4Y9YT96</accession>